<dbReference type="RefSeq" id="WP_343973559.1">
    <property type="nucleotide sequence ID" value="NZ_BAAAJG010000004.1"/>
</dbReference>
<feature type="domain" description="Plastocyanin-like" evidence="6">
    <location>
        <begin position="72"/>
        <end position="174"/>
    </location>
</feature>
<evidence type="ECO:0000256" key="2">
    <source>
        <dbReference type="ARBA" id="ARBA00023002"/>
    </source>
</evidence>
<accession>A0ABW4FNS9</accession>
<dbReference type="CDD" id="cd13900">
    <property type="entry name" value="CuRO_3_Tth-MCO_like"/>
    <property type="match status" value="1"/>
</dbReference>
<dbReference type="InterPro" id="IPR011706">
    <property type="entry name" value="Cu-oxidase_C"/>
</dbReference>
<dbReference type="Pfam" id="PF07731">
    <property type="entry name" value="Cu-oxidase_2"/>
    <property type="match status" value="1"/>
</dbReference>
<proteinExistence type="predicted"/>
<evidence type="ECO:0000259" key="6">
    <source>
        <dbReference type="Pfam" id="PF07732"/>
    </source>
</evidence>
<dbReference type="InterPro" id="IPR011707">
    <property type="entry name" value="Cu-oxidase-like_N"/>
</dbReference>
<feature type="domain" description="Plastocyanin-like" evidence="4">
    <location>
        <begin position="214"/>
        <end position="289"/>
    </location>
</feature>
<dbReference type="Pfam" id="PF07732">
    <property type="entry name" value="Cu-oxidase_3"/>
    <property type="match status" value="1"/>
</dbReference>
<dbReference type="InterPro" id="IPR045087">
    <property type="entry name" value="Cu-oxidase_fam"/>
</dbReference>
<sequence length="469" mass="51451">MRRRFKLTCIAAAAILAAAVVVSCSVGGPSPTASAQAETPLTDPPEIVSQNGVLRAQIVVEMKPVDVAGRNLLALTYNGKFMPPTLRFRPGDRMELALENRLGENTNLHVHGLHVSPAGNSDNIFLHIHPGQTFHYSYQFPENLQPGTYWYHPHPHPTSAPQVAGGMSGIIIVDGLKQLLPPDLRDITEHVIALKDFQVEGDAIKTVPLKISKPTNRTVNGQLNPTVKIRQGEVQLWRLANISANIYYNVHLQGQQFQVIAHDANPVDRIWAADSLLLAAGARFDVLVRGGPPGSTQLQTLAYNTGPAGNQFPQATLATLVSEGAPVSPVELPTTFGTFEDLSNATLAAQRTIVFSETNNPDAYFINGKLFDPNRVDIRSKLNTVEEWTVRNDSDEEHSFHVHTNDFQLMSINGQPHEAHGWQDVASIPAKGQIVVRTHFLNYTGKTVLHCHILNHEDLGMMAVLEIVR</sequence>
<keyword evidence="3" id="KW-0732">Signal</keyword>
<dbReference type="PANTHER" id="PTHR11709:SF518">
    <property type="entry name" value="MULTICOPPER OXIDASE"/>
    <property type="match status" value="1"/>
</dbReference>
<feature type="domain" description="Plastocyanin-like" evidence="5">
    <location>
        <begin position="358"/>
        <end position="466"/>
    </location>
</feature>
<keyword evidence="1" id="KW-0479">Metal-binding</keyword>
<comment type="caution">
    <text evidence="7">The sequence shown here is derived from an EMBL/GenBank/DDBJ whole genome shotgun (WGS) entry which is preliminary data.</text>
</comment>
<dbReference type="PROSITE" id="PS51257">
    <property type="entry name" value="PROKAR_LIPOPROTEIN"/>
    <property type="match status" value="1"/>
</dbReference>
<dbReference type="InterPro" id="IPR002355">
    <property type="entry name" value="Cu_oxidase_Cu_BS"/>
</dbReference>
<protein>
    <submittedName>
        <fullName evidence="7">Multicopper oxidase family protein</fullName>
    </submittedName>
</protein>
<evidence type="ECO:0000256" key="1">
    <source>
        <dbReference type="ARBA" id="ARBA00022723"/>
    </source>
</evidence>
<dbReference type="PANTHER" id="PTHR11709">
    <property type="entry name" value="MULTI-COPPER OXIDASE"/>
    <property type="match status" value="1"/>
</dbReference>
<dbReference type="InterPro" id="IPR008972">
    <property type="entry name" value="Cupredoxin"/>
</dbReference>
<organism evidence="7 8">
    <name type="scientific">Pseudonocardia aurantiaca</name>
    <dbReference type="NCBI Taxonomy" id="75290"/>
    <lineage>
        <taxon>Bacteria</taxon>
        <taxon>Bacillati</taxon>
        <taxon>Actinomycetota</taxon>
        <taxon>Actinomycetes</taxon>
        <taxon>Pseudonocardiales</taxon>
        <taxon>Pseudonocardiaceae</taxon>
        <taxon>Pseudonocardia</taxon>
    </lineage>
</organism>
<dbReference type="Proteomes" id="UP001597145">
    <property type="component" value="Unassembled WGS sequence"/>
</dbReference>
<name>A0ABW4FNS9_9PSEU</name>
<evidence type="ECO:0000313" key="8">
    <source>
        <dbReference type="Proteomes" id="UP001597145"/>
    </source>
</evidence>
<dbReference type="EMBL" id="JBHUCP010000010">
    <property type="protein sequence ID" value="MFD1531266.1"/>
    <property type="molecule type" value="Genomic_DNA"/>
</dbReference>
<feature type="chain" id="PRO_5045182680" evidence="3">
    <location>
        <begin position="36"/>
        <end position="469"/>
    </location>
</feature>
<evidence type="ECO:0000259" key="5">
    <source>
        <dbReference type="Pfam" id="PF07731"/>
    </source>
</evidence>
<evidence type="ECO:0000259" key="4">
    <source>
        <dbReference type="Pfam" id="PF00394"/>
    </source>
</evidence>
<reference evidence="8" key="1">
    <citation type="journal article" date="2019" name="Int. J. Syst. Evol. Microbiol.">
        <title>The Global Catalogue of Microorganisms (GCM) 10K type strain sequencing project: providing services to taxonomists for standard genome sequencing and annotation.</title>
        <authorList>
            <consortium name="The Broad Institute Genomics Platform"/>
            <consortium name="The Broad Institute Genome Sequencing Center for Infectious Disease"/>
            <person name="Wu L."/>
            <person name="Ma J."/>
        </authorList>
    </citation>
    <scope>NUCLEOTIDE SEQUENCE [LARGE SCALE GENOMIC DNA]</scope>
    <source>
        <strain evidence="8">JCM 12165</strain>
    </source>
</reference>
<dbReference type="Pfam" id="PF00394">
    <property type="entry name" value="Cu-oxidase"/>
    <property type="match status" value="1"/>
</dbReference>
<dbReference type="CDD" id="cd13853">
    <property type="entry name" value="CuRO_1_Tth-MCO_like"/>
    <property type="match status" value="1"/>
</dbReference>
<evidence type="ECO:0000313" key="7">
    <source>
        <dbReference type="EMBL" id="MFD1531266.1"/>
    </source>
</evidence>
<dbReference type="SUPFAM" id="SSF49503">
    <property type="entry name" value="Cupredoxins"/>
    <property type="match status" value="3"/>
</dbReference>
<keyword evidence="8" id="KW-1185">Reference proteome</keyword>
<dbReference type="PROSITE" id="PS00080">
    <property type="entry name" value="MULTICOPPER_OXIDASE2"/>
    <property type="match status" value="1"/>
</dbReference>
<keyword evidence="2" id="KW-0560">Oxidoreductase</keyword>
<dbReference type="Gene3D" id="2.60.40.420">
    <property type="entry name" value="Cupredoxins - blue copper proteins"/>
    <property type="match status" value="3"/>
</dbReference>
<feature type="signal peptide" evidence="3">
    <location>
        <begin position="1"/>
        <end position="35"/>
    </location>
</feature>
<dbReference type="InterPro" id="IPR001117">
    <property type="entry name" value="Cu-oxidase_2nd"/>
</dbReference>
<gene>
    <name evidence="7" type="ORF">ACFSCY_17660</name>
</gene>
<evidence type="ECO:0000256" key="3">
    <source>
        <dbReference type="SAM" id="SignalP"/>
    </source>
</evidence>